<name>A0A4Q0AH21_9BACT</name>
<dbReference type="EMBL" id="SCKX01000001">
    <property type="protein sequence ID" value="RWZ78383.1"/>
    <property type="molecule type" value="Genomic_DNA"/>
</dbReference>
<protein>
    <recommendedName>
        <fullName evidence="3">DUF304 domain-containing protein</fullName>
    </recommendedName>
</protein>
<comment type="caution">
    <text evidence="1">The sequence shown here is derived from an EMBL/GenBank/DDBJ whole genome shotgun (WGS) entry which is preliminary data.</text>
</comment>
<keyword evidence="2" id="KW-1185">Reference proteome</keyword>
<accession>A0A4Q0AH21</accession>
<proteinExistence type="predicted"/>
<dbReference type="Proteomes" id="UP000289257">
    <property type="component" value="Unassembled WGS sequence"/>
</dbReference>
<evidence type="ECO:0000313" key="1">
    <source>
        <dbReference type="EMBL" id="RWZ78383.1"/>
    </source>
</evidence>
<evidence type="ECO:0000313" key="2">
    <source>
        <dbReference type="Proteomes" id="UP000289257"/>
    </source>
</evidence>
<evidence type="ECO:0008006" key="3">
    <source>
        <dbReference type="Google" id="ProtNLM"/>
    </source>
</evidence>
<dbReference type="AlphaFoldDB" id="A0A4Q0AH21"/>
<sequence>MATNINLKGVFMARLNFGLFGYRFKIKDGLLTYKSAYGKSAIVRLSDIDTVTTDTAKGMGKGTLKVVGRGATLAEITLPRPWVEKAQRFILTNLPERNNQ</sequence>
<gene>
    <name evidence="1" type="ORF">EOT05_01315</name>
</gene>
<reference evidence="1" key="1">
    <citation type="submission" date="2019-01" db="EMBL/GenBank/DDBJ databases">
        <title>Genomic signatures and co-occurrence patterns of the ultra-small Saccharimodia (Patescibacteria phylum) suggest a symbiotic lifestyle.</title>
        <authorList>
            <person name="Lemos L."/>
            <person name="Medeiros J."/>
            <person name="Andreote F."/>
            <person name="Fernandes G."/>
            <person name="Varani A."/>
            <person name="Oliveira G."/>
            <person name="Pylro V."/>
        </authorList>
    </citation>
    <scope>NUCLEOTIDE SEQUENCE [LARGE SCALE GENOMIC DNA]</scope>
    <source>
        <strain evidence="1">AMD02</strain>
    </source>
</reference>
<organism evidence="1 2">
    <name type="scientific">Candidatus Microsaccharimonas sossegonensis</name>
    <dbReference type="NCBI Taxonomy" id="2506948"/>
    <lineage>
        <taxon>Bacteria</taxon>
        <taxon>Candidatus Saccharimonadota</taxon>
        <taxon>Candidatus Saccharimonadia</taxon>
        <taxon>Candidatus Saccharimonadales</taxon>
        <taxon>Candidatus Saccharimonadaceae</taxon>
        <taxon>Candidatus Microsaccharimonas</taxon>
    </lineage>
</organism>